<dbReference type="InterPro" id="IPR053134">
    <property type="entry name" value="RNA-dir_DNA_polymerase"/>
</dbReference>
<dbReference type="InterPro" id="IPR000477">
    <property type="entry name" value="RT_dom"/>
</dbReference>
<dbReference type="InterPro" id="IPR043128">
    <property type="entry name" value="Rev_trsase/Diguanyl_cyclase"/>
</dbReference>
<accession>A0A8S2EG17</accession>
<reference evidence="2" key="1">
    <citation type="submission" date="2021-02" db="EMBL/GenBank/DDBJ databases">
        <authorList>
            <person name="Nowell W R."/>
        </authorList>
    </citation>
    <scope>NUCLEOTIDE SEQUENCE</scope>
</reference>
<dbReference type="CDD" id="cd01647">
    <property type="entry name" value="RT_LTR"/>
    <property type="match status" value="1"/>
</dbReference>
<evidence type="ECO:0000313" key="3">
    <source>
        <dbReference type="EMBL" id="CAF3982328.1"/>
    </source>
</evidence>
<dbReference type="EMBL" id="CAJNOK010012782">
    <property type="protein sequence ID" value="CAF1170965.1"/>
    <property type="molecule type" value="Genomic_DNA"/>
</dbReference>
<dbReference type="PANTHER" id="PTHR24559:SF444">
    <property type="entry name" value="REVERSE TRANSCRIPTASE DOMAIN-CONTAINING PROTEIN"/>
    <property type="match status" value="1"/>
</dbReference>
<sequence length="361" mass="41033">MINTRWGHVVVPMDNETDVVHYDIRTCNSIAIPPYHEMAVPASVKISSAESVIFQPNKELLSKQSLLIPHAILTVDNYRTLLTIRNPTDYPSMVHQNVKLGSITITTPDIKIFAINGDIGFTQTSAHKESLEQHHQDQYCSSIYSMPTASSQLPQHLPTIFNDLLGHIENPRQKQQIRQIMEQHYRIFDTTSPAIAKTNITHTIRTGDHAPVNSRPYRLHTQQQRVLTGEINKMLKAGQIRPSNSPWSSPVLLVKKKDGSVRFVVDYRKLNNITIKDSYPIPHIEETLSRLNGHRFFSKLDLKTGYYQIPIQEVDRQKTAFIIPNGLFEFNVLAMGLKNAPPSFQRIMNDLIANTQDGNIV</sequence>
<dbReference type="PANTHER" id="PTHR24559">
    <property type="entry name" value="TRANSPOSON TY3-I GAG-POL POLYPROTEIN"/>
    <property type="match status" value="1"/>
</dbReference>
<dbReference type="PROSITE" id="PS50878">
    <property type="entry name" value="RT_POL"/>
    <property type="match status" value="1"/>
</dbReference>
<feature type="domain" description="Reverse transcriptase" evidence="1">
    <location>
        <begin position="235"/>
        <end position="361"/>
    </location>
</feature>
<gene>
    <name evidence="2" type="ORF">OVA965_LOCUS22569</name>
    <name evidence="3" type="ORF">TMI583_LOCUS23283</name>
</gene>
<dbReference type="FunFam" id="3.10.10.10:FF:000002">
    <property type="entry name" value="Retrovirus-related Pol polyprotein from transposon 17.6-like protein"/>
    <property type="match status" value="1"/>
</dbReference>
<evidence type="ECO:0000313" key="2">
    <source>
        <dbReference type="EMBL" id="CAF1170965.1"/>
    </source>
</evidence>
<dbReference type="EMBL" id="CAJOBA010034306">
    <property type="protein sequence ID" value="CAF3982328.1"/>
    <property type="molecule type" value="Genomic_DNA"/>
</dbReference>
<proteinExistence type="predicted"/>
<evidence type="ECO:0000259" key="1">
    <source>
        <dbReference type="PROSITE" id="PS50878"/>
    </source>
</evidence>
<dbReference type="Proteomes" id="UP000682733">
    <property type="component" value="Unassembled WGS sequence"/>
</dbReference>
<dbReference type="AlphaFoldDB" id="A0A8S2EG17"/>
<dbReference type="InterPro" id="IPR043502">
    <property type="entry name" value="DNA/RNA_pol_sf"/>
</dbReference>
<name>A0A8S2EG17_9BILA</name>
<comment type="caution">
    <text evidence="2">The sequence shown here is derived from an EMBL/GenBank/DDBJ whole genome shotgun (WGS) entry which is preliminary data.</text>
</comment>
<protein>
    <recommendedName>
        <fullName evidence="1">Reverse transcriptase domain-containing protein</fullName>
    </recommendedName>
</protein>
<dbReference type="SUPFAM" id="SSF56672">
    <property type="entry name" value="DNA/RNA polymerases"/>
    <property type="match status" value="1"/>
</dbReference>
<dbReference type="Pfam" id="PF00078">
    <property type="entry name" value="RVT_1"/>
    <property type="match status" value="1"/>
</dbReference>
<organism evidence="2 4">
    <name type="scientific">Didymodactylos carnosus</name>
    <dbReference type="NCBI Taxonomy" id="1234261"/>
    <lineage>
        <taxon>Eukaryota</taxon>
        <taxon>Metazoa</taxon>
        <taxon>Spiralia</taxon>
        <taxon>Gnathifera</taxon>
        <taxon>Rotifera</taxon>
        <taxon>Eurotatoria</taxon>
        <taxon>Bdelloidea</taxon>
        <taxon>Philodinida</taxon>
        <taxon>Philodinidae</taxon>
        <taxon>Didymodactylos</taxon>
    </lineage>
</organism>
<dbReference type="Proteomes" id="UP000677228">
    <property type="component" value="Unassembled WGS sequence"/>
</dbReference>
<dbReference type="Gene3D" id="3.30.70.270">
    <property type="match status" value="1"/>
</dbReference>
<dbReference type="Gene3D" id="3.10.10.10">
    <property type="entry name" value="HIV Type 1 Reverse Transcriptase, subunit A, domain 1"/>
    <property type="match status" value="1"/>
</dbReference>
<evidence type="ECO:0000313" key="4">
    <source>
        <dbReference type="Proteomes" id="UP000677228"/>
    </source>
</evidence>